<evidence type="ECO:0000313" key="2">
    <source>
        <dbReference type="Proteomes" id="UP000579945"/>
    </source>
</evidence>
<sequence length="40" mass="4109">MAAVAITLAMASVTPAAAIDIPIDDILRDINITDVTVISL</sequence>
<reference evidence="1 2" key="1">
    <citation type="submission" date="2020-08" db="EMBL/GenBank/DDBJ databases">
        <title>Sequencing the genomes of 1000 actinobacteria strains.</title>
        <authorList>
            <person name="Klenk H.-P."/>
        </authorList>
    </citation>
    <scope>NUCLEOTIDE SEQUENCE [LARGE SCALE GENOMIC DNA]</scope>
    <source>
        <strain evidence="1 2">DSM 44320</strain>
    </source>
</reference>
<keyword evidence="2" id="KW-1185">Reference proteome</keyword>
<dbReference type="RefSeq" id="WP_281388544.1">
    <property type="nucleotide sequence ID" value="NZ_BAAAXX010000126.1"/>
</dbReference>
<dbReference type="AlphaFoldDB" id="A0A7W5YCF7"/>
<organism evidence="1 2">
    <name type="scientific">Nonomuraea dietziae</name>
    <dbReference type="NCBI Taxonomy" id="65515"/>
    <lineage>
        <taxon>Bacteria</taxon>
        <taxon>Bacillati</taxon>
        <taxon>Actinomycetota</taxon>
        <taxon>Actinomycetes</taxon>
        <taxon>Streptosporangiales</taxon>
        <taxon>Streptosporangiaceae</taxon>
        <taxon>Nonomuraea</taxon>
    </lineage>
</organism>
<accession>A0A7W5YCF7</accession>
<gene>
    <name evidence="1" type="ORF">FHR33_009030</name>
</gene>
<protein>
    <submittedName>
        <fullName evidence="1">Uncharacterized protein</fullName>
    </submittedName>
</protein>
<name>A0A7W5YCF7_9ACTN</name>
<dbReference type="EMBL" id="JACIBV010000002">
    <property type="protein sequence ID" value="MBB3733083.1"/>
    <property type="molecule type" value="Genomic_DNA"/>
</dbReference>
<dbReference type="Proteomes" id="UP000579945">
    <property type="component" value="Unassembled WGS sequence"/>
</dbReference>
<proteinExistence type="predicted"/>
<comment type="caution">
    <text evidence="1">The sequence shown here is derived from an EMBL/GenBank/DDBJ whole genome shotgun (WGS) entry which is preliminary data.</text>
</comment>
<evidence type="ECO:0000313" key="1">
    <source>
        <dbReference type="EMBL" id="MBB3733083.1"/>
    </source>
</evidence>
<dbReference type="GeneID" id="95396353"/>